<dbReference type="Proteomes" id="UP000285469">
    <property type="component" value="Unassembled WGS sequence"/>
</dbReference>
<evidence type="ECO:0000313" key="5">
    <source>
        <dbReference type="Proteomes" id="UP000462922"/>
    </source>
</evidence>
<name>A0A413BSW7_PHOVU</name>
<comment type="caution">
    <text evidence="2">The sequence shown here is derived from an EMBL/GenBank/DDBJ whole genome shotgun (WGS) entry which is preliminary data.</text>
</comment>
<gene>
    <name evidence="3" type="ORF">DWV70_20075</name>
    <name evidence="2" type="ORF">GAY76_01200</name>
</gene>
<dbReference type="AlphaFoldDB" id="A0A413BSW7"/>
<reference evidence="3 4" key="1">
    <citation type="submission" date="2018-08" db="EMBL/GenBank/DDBJ databases">
        <title>A genome reference for cultivated species of the human gut microbiota.</title>
        <authorList>
            <person name="Zou Y."/>
            <person name="Xue W."/>
            <person name="Luo G."/>
        </authorList>
    </citation>
    <scope>NUCLEOTIDE SEQUENCE [LARGE SCALE GENOMIC DNA]</scope>
    <source>
        <strain evidence="3 4">AF12-25</strain>
    </source>
</reference>
<keyword evidence="1" id="KW-0732">Signal</keyword>
<protein>
    <recommendedName>
        <fullName evidence="6">Bor protein</fullName>
    </recommendedName>
</protein>
<dbReference type="EMBL" id="WDAX01000002">
    <property type="protein sequence ID" value="KAB6576922.1"/>
    <property type="molecule type" value="Genomic_DNA"/>
</dbReference>
<dbReference type="InterPro" id="IPR010438">
    <property type="entry name" value="Lambda_Bor"/>
</dbReference>
<evidence type="ECO:0000313" key="4">
    <source>
        <dbReference type="Proteomes" id="UP000285469"/>
    </source>
</evidence>
<feature type="signal peptide" evidence="1">
    <location>
        <begin position="1"/>
        <end position="23"/>
    </location>
</feature>
<organism evidence="2 5">
    <name type="scientific">Phocaeicola vulgatus</name>
    <name type="common">Bacteroides vulgatus</name>
    <dbReference type="NCBI Taxonomy" id="821"/>
    <lineage>
        <taxon>Bacteria</taxon>
        <taxon>Pseudomonadati</taxon>
        <taxon>Bacteroidota</taxon>
        <taxon>Bacteroidia</taxon>
        <taxon>Bacteroidales</taxon>
        <taxon>Bacteroidaceae</taxon>
        <taxon>Phocaeicola</taxon>
    </lineage>
</organism>
<dbReference type="PROSITE" id="PS51257">
    <property type="entry name" value="PROKAR_LIPOPROTEIN"/>
    <property type="match status" value="1"/>
</dbReference>
<sequence>MKKVMLLVLVSTLSLLLSSCYSSQLYVGGMEVDEPKRVLNSKTNNHFLFGLISPASNKKDIKQYVGDRQKYAIKNHHTFLNGFLEVITCGIYTPSKTTFYVPINE</sequence>
<evidence type="ECO:0000313" key="3">
    <source>
        <dbReference type="EMBL" id="RGW44295.1"/>
    </source>
</evidence>
<dbReference type="Pfam" id="PF06291">
    <property type="entry name" value="Lambda_Bor"/>
    <property type="match status" value="1"/>
</dbReference>
<feature type="chain" id="PRO_5042713589" description="Bor protein" evidence="1">
    <location>
        <begin position="24"/>
        <end position="105"/>
    </location>
</feature>
<dbReference type="Proteomes" id="UP000462922">
    <property type="component" value="Unassembled WGS sequence"/>
</dbReference>
<evidence type="ECO:0000256" key="1">
    <source>
        <dbReference type="SAM" id="SignalP"/>
    </source>
</evidence>
<accession>A0A413BSW7</accession>
<evidence type="ECO:0000313" key="2">
    <source>
        <dbReference type="EMBL" id="KAB6576922.1"/>
    </source>
</evidence>
<dbReference type="RefSeq" id="WP_032939719.1">
    <property type="nucleotide sequence ID" value="NZ_BAABZK010000001.1"/>
</dbReference>
<proteinExistence type="predicted"/>
<evidence type="ECO:0008006" key="6">
    <source>
        <dbReference type="Google" id="ProtNLM"/>
    </source>
</evidence>
<reference evidence="2 5" key="2">
    <citation type="journal article" date="2019" name="Nat. Med.">
        <title>A library of human gut bacterial isolates paired with longitudinal multiomics data enables mechanistic microbiome research.</title>
        <authorList>
            <person name="Poyet M."/>
            <person name="Groussin M."/>
            <person name="Gibbons S.M."/>
            <person name="Avila-Pacheco J."/>
            <person name="Jiang X."/>
            <person name="Kearney S.M."/>
            <person name="Perrotta A.R."/>
            <person name="Berdy B."/>
            <person name="Zhao S."/>
            <person name="Lieberman T.D."/>
            <person name="Swanson P.K."/>
            <person name="Smith M."/>
            <person name="Roesemann S."/>
            <person name="Alexander J.E."/>
            <person name="Rich S.A."/>
            <person name="Livny J."/>
            <person name="Vlamakis H."/>
            <person name="Clish C."/>
            <person name="Bullock K."/>
            <person name="Deik A."/>
            <person name="Scott J."/>
            <person name="Pierce K.A."/>
            <person name="Xavier R.J."/>
            <person name="Alm E.J."/>
        </authorList>
    </citation>
    <scope>NUCLEOTIDE SEQUENCE [LARGE SCALE GENOMIC DNA]</scope>
    <source>
        <strain evidence="2 5">BIOML-A110</strain>
    </source>
</reference>
<dbReference type="EMBL" id="QSAI01000051">
    <property type="protein sequence ID" value="RGW44295.1"/>
    <property type="molecule type" value="Genomic_DNA"/>
</dbReference>